<reference evidence="3 4" key="1">
    <citation type="submission" date="2021-02" db="EMBL/GenBank/DDBJ databases">
        <title>Variation within the Batrachochytrium salamandrivorans European outbreak.</title>
        <authorList>
            <person name="Kelly M."/>
            <person name="Pasmans F."/>
            <person name="Shea T.P."/>
            <person name="Munoz J.F."/>
            <person name="Carranza S."/>
            <person name="Cuomo C.A."/>
            <person name="Martel A."/>
        </authorList>
    </citation>
    <scope>NUCLEOTIDE SEQUENCE [LARGE SCALE GENOMIC DNA]</scope>
    <source>
        <strain evidence="3 4">AMFP18/2</strain>
    </source>
</reference>
<evidence type="ECO:0000313" key="3">
    <source>
        <dbReference type="EMBL" id="KAH6597720.1"/>
    </source>
</evidence>
<protein>
    <submittedName>
        <fullName evidence="3">Uncharacterized protein</fullName>
    </submittedName>
</protein>
<proteinExistence type="predicted"/>
<feature type="region of interest" description="Disordered" evidence="1">
    <location>
        <begin position="21"/>
        <end position="45"/>
    </location>
</feature>
<feature type="chain" id="PRO_5046892572" evidence="2">
    <location>
        <begin position="19"/>
        <end position="156"/>
    </location>
</feature>
<sequence>MKVKALVVAAMVITSVNAGLHRRGEDSPSKASSSGEEQSANGSNTGSTVVNPICSIVYAMLKGLQTKIYELDEESYIYQAVISEMNNRSAWVLAKQVETHYESYNVACAKLEASKEQSTNLKREYLRIFQTRGFMGCDEAVFHTIFEKDGILFSPI</sequence>
<feature type="compositionally biased region" description="Polar residues" evidence="1">
    <location>
        <begin position="29"/>
        <end position="45"/>
    </location>
</feature>
<comment type="caution">
    <text evidence="3">The sequence shown here is derived from an EMBL/GenBank/DDBJ whole genome shotgun (WGS) entry which is preliminary data.</text>
</comment>
<evidence type="ECO:0000313" key="4">
    <source>
        <dbReference type="Proteomes" id="UP001648503"/>
    </source>
</evidence>
<evidence type="ECO:0000256" key="1">
    <source>
        <dbReference type="SAM" id="MobiDB-lite"/>
    </source>
</evidence>
<keyword evidence="2" id="KW-0732">Signal</keyword>
<name>A0ABQ8FG22_9FUNG</name>
<keyword evidence="4" id="KW-1185">Reference proteome</keyword>
<dbReference type="Proteomes" id="UP001648503">
    <property type="component" value="Unassembled WGS sequence"/>
</dbReference>
<feature type="signal peptide" evidence="2">
    <location>
        <begin position="1"/>
        <end position="18"/>
    </location>
</feature>
<accession>A0ABQ8FG22</accession>
<gene>
    <name evidence="3" type="ORF">BASA50_004325</name>
</gene>
<organism evidence="3 4">
    <name type="scientific">Batrachochytrium salamandrivorans</name>
    <dbReference type="NCBI Taxonomy" id="1357716"/>
    <lineage>
        <taxon>Eukaryota</taxon>
        <taxon>Fungi</taxon>
        <taxon>Fungi incertae sedis</taxon>
        <taxon>Chytridiomycota</taxon>
        <taxon>Chytridiomycota incertae sedis</taxon>
        <taxon>Chytridiomycetes</taxon>
        <taxon>Rhizophydiales</taxon>
        <taxon>Rhizophydiales incertae sedis</taxon>
        <taxon>Batrachochytrium</taxon>
    </lineage>
</organism>
<evidence type="ECO:0000256" key="2">
    <source>
        <dbReference type="SAM" id="SignalP"/>
    </source>
</evidence>
<dbReference type="EMBL" id="JAFCIX010000136">
    <property type="protein sequence ID" value="KAH6597720.1"/>
    <property type="molecule type" value="Genomic_DNA"/>
</dbReference>